<evidence type="ECO:0000256" key="2">
    <source>
        <dbReference type="ARBA" id="ARBA00022695"/>
    </source>
</evidence>
<dbReference type="GO" id="GO:0015074">
    <property type="term" value="P:DNA integration"/>
    <property type="evidence" value="ECO:0007669"/>
    <property type="project" value="InterPro"/>
</dbReference>
<dbReference type="PROSITE" id="PS50994">
    <property type="entry name" value="INTEGRASE"/>
    <property type="match status" value="1"/>
</dbReference>
<reference evidence="8" key="2">
    <citation type="submission" date="2025-09" db="UniProtKB">
        <authorList>
            <consortium name="Ensembl"/>
        </authorList>
    </citation>
    <scope>IDENTIFICATION</scope>
</reference>
<dbReference type="Gene3D" id="3.30.420.10">
    <property type="entry name" value="Ribonuclease H-like superfamily/Ribonuclease H"/>
    <property type="match status" value="1"/>
</dbReference>
<protein>
    <recommendedName>
        <fullName evidence="7">Integrase catalytic domain-containing protein</fullName>
    </recommendedName>
</protein>
<dbReference type="Proteomes" id="UP000694522">
    <property type="component" value="Unplaced"/>
</dbReference>
<sequence>MCLWLPQWAHEKAGHVGWDATIACAKQQGIHVPTDVAATIVHTCVICLAIQDKGTWIQPVGQIKRGKGPAEVWQIDYIGPLPEHRQQLYVCVAVDTFSGVVVAVPS</sequence>
<evidence type="ECO:0000256" key="5">
    <source>
        <dbReference type="ARBA" id="ARBA00022801"/>
    </source>
</evidence>
<evidence type="ECO:0000256" key="4">
    <source>
        <dbReference type="ARBA" id="ARBA00022759"/>
    </source>
</evidence>
<dbReference type="PANTHER" id="PTHR41694:SF3">
    <property type="entry name" value="RNA-DIRECTED DNA POLYMERASE-RELATED"/>
    <property type="match status" value="1"/>
</dbReference>
<evidence type="ECO:0000256" key="6">
    <source>
        <dbReference type="ARBA" id="ARBA00022918"/>
    </source>
</evidence>
<dbReference type="PANTHER" id="PTHR41694">
    <property type="entry name" value="ENDOGENOUS RETROVIRUS GROUP K MEMBER POL PROTEIN"/>
    <property type="match status" value="1"/>
</dbReference>
<dbReference type="GO" id="GO:0003964">
    <property type="term" value="F:RNA-directed DNA polymerase activity"/>
    <property type="evidence" value="ECO:0007669"/>
    <property type="project" value="UniProtKB-KW"/>
</dbReference>
<keyword evidence="4" id="KW-0255">Endonuclease</keyword>
<keyword evidence="5" id="KW-0378">Hydrolase</keyword>
<dbReference type="GO" id="GO:0004519">
    <property type="term" value="F:endonuclease activity"/>
    <property type="evidence" value="ECO:0007669"/>
    <property type="project" value="UniProtKB-KW"/>
</dbReference>
<keyword evidence="6" id="KW-0695">RNA-directed DNA polymerase</keyword>
<dbReference type="InterPro" id="IPR036397">
    <property type="entry name" value="RNaseH_sf"/>
</dbReference>
<dbReference type="Ensembl" id="ENSACOT00000022782.1">
    <property type="protein sequence ID" value="ENSACOP00000022006.1"/>
    <property type="gene ID" value="ENSACOG00000015019.1"/>
</dbReference>
<dbReference type="GO" id="GO:0035613">
    <property type="term" value="F:RNA stem-loop binding"/>
    <property type="evidence" value="ECO:0007669"/>
    <property type="project" value="TreeGrafter"/>
</dbReference>
<evidence type="ECO:0000313" key="9">
    <source>
        <dbReference type="Proteomes" id="UP000694522"/>
    </source>
</evidence>
<evidence type="ECO:0000259" key="7">
    <source>
        <dbReference type="PROSITE" id="PS50994"/>
    </source>
</evidence>
<keyword evidence="3" id="KW-0540">Nuclease</keyword>
<dbReference type="AlphaFoldDB" id="A0A8B9GIE4"/>
<evidence type="ECO:0000256" key="3">
    <source>
        <dbReference type="ARBA" id="ARBA00022722"/>
    </source>
</evidence>
<keyword evidence="1" id="KW-0808">Transferase</keyword>
<dbReference type="GO" id="GO:0016787">
    <property type="term" value="F:hydrolase activity"/>
    <property type="evidence" value="ECO:0007669"/>
    <property type="project" value="UniProtKB-KW"/>
</dbReference>
<feature type="domain" description="Integrase catalytic" evidence="7">
    <location>
        <begin position="65"/>
        <end position="106"/>
    </location>
</feature>
<accession>A0A8B9GIE4</accession>
<keyword evidence="2" id="KW-0548">Nucleotidyltransferase</keyword>
<name>A0A8B9GIE4_9PSIT</name>
<proteinExistence type="predicted"/>
<dbReference type="InterPro" id="IPR012337">
    <property type="entry name" value="RNaseH-like_sf"/>
</dbReference>
<evidence type="ECO:0000313" key="8">
    <source>
        <dbReference type="Ensembl" id="ENSACOP00000022006.1"/>
    </source>
</evidence>
<keyword evidence="9" id="KW-1185">Reference proteome</keyword>
<dbReference type="SUPFAM" id="SSF53098">
    <property type="entry name" value="Ribonuclease H-like"/>
    <property type="match status" value="1"/>
</dbReference>
<organism evidence="8 9">
    <name type="scientific">Amazona collaria</name>
    <name type="common">yellow-billed parrot</name>
    <dbReference type="NCBI Taxonomy" id="241587"/>
    <lineage>
        <taxon>Eukaryota</taxon>
        <taxon>Metazoa</taxon>
        <taxon>Chordata</taxon>
        <taxon>Craniata</taxon>
        <taxon>Vertebrata</taxon>
        <taxon>Euteleostomi</taxon>
        <taxon>Archelosauria</taxon>
        <taxon>Archosauria</taxon>
        <taxon>Dinosauria</taxon>
        <taxon>Saurischia</taxon>
        <taxon>Theropoda</taxon>
        <taxon>Coelurosauria</taxon>
        <taxon>Aves</taxon>
        <taxon>Neognathae</taxon>
        <taxon>Neoaves</taxon>
        <taxon>Telluraves</taxon>
        <taxon>Australaves</taxon>
        <taxon>Psittaciformes</taxon>
        <taxon>Psittacidae</taxon>
        <taxon>Amazona</taxon>
    </lineage>
</organism>
<reference evidence="8" key="1">
    <citation type="submission" date="2025-08" db="UniProtKB">
        <authorList>
            <consortium name="Ensembl"/>
        </authorList>
    </citation>
    <scope>IDENTIFICATION</scope>
</reference>
<dbReference type="InterPro" id="IPR001584">
    <property type="entry name" value="Integrase_cat-core"/>
</dbReference>
<evidence type="ECO:0000256" key="1">
    <source>
        <dbReference type="ARBA" id="ARBA00022679"/>
    </source>
</evidence>